<feature type="compositionally biased region" description="Polar residues" evidence="1">
    <location>
        <begin position="432"/>
        <end position="444"/>
    </location>
</feature>
<keyword evidence="3" id="KW-1185">Reference proteome</keyword>
<dbReference type="Proteomes" id="UP001163046">
    <property type="component" value="Unassembled WGS sequence"/>
</dbReference>
<proteinExistence type="predicted"/>
<name>A0A9X0D692_9CNID</name>
<dbReference type="AlphaFoldDB" id="A0A9X0D692"/>
<comment type="caution">
    <text evidence="2">The sequence shown here is derived from an EMBL/GenBank/DDBJ whole genome shotgun (WGS) entry which is preliminary data.</text>
</comment>
<feature type="region of interest" description="Disordered" evidence="1">
    <location>
        <begin position="409"/>
        <end position="463"/>
    </location>
</feature>
<gene>
    <name evidence="2" type="ORF">OS493_004178</name>
</gene>
<dbReference type="OrthoDB" id="542946at2759"/>
<evidence type="ECO:0000256" key="1">
    <source>
        <dbReference type="SAM" id="MobiDB-lite"/>
    </source>
</evidence>
<accession>A0A9X0D692</accession>
<evidence type="ECO:0000313" key="2">
    <source>
        <dbReference type="EMBL" id="KAJ7387208.1"/>
    </source>
</evidence>
<organism evidence="2 3">
    <name type="scientific">Desmophyllum pertusum</name>
    <dbReference type="NCBI Taxonomy" id="174260"/>
    <lineage>
        <taxon>Eukaryota</taxon>
        <taxon>Metazoa</taxon>
        <taxon>Cnidaria</taxon>
        <taxon>Anthozoa</taxon>
        <taxon>Hexacorallia</taxon>
        <taxon>Scleractinia</taxon>
        <taxon>Caryophylliina</taxon>
        <taxon>Caryophylliidae</taxon>
        <taxon>Desmophyllum</taxon>
    </lineage>
</organism>
<sequence length="1209" mass="136532">MENETPRFDRSGALRNVDNEREGTADLNGGHDTNRNDEPNIMQPTSSNGVRRTPIFDVPGTATSSGSSFSSTLTLPRSATSGKGRDAIINEYYNETSLVTVIETWIKQLIHKQELPYNPYPDLVWQARRCAERFHMFGEDSRTVLEKIESQVFSVGSDASRTQDSPARWGIATILHVVNTEALTQFDWLLLSMNSDVSTDDSQDYSVSYFTKTRFVILKSLSYRNPFQFCLALCVFVGTLYPITSEESIDIRMEYAISGPEKNHAAEIFAKTVLSDIQMMNDTEVHIVLGVAVPVEDVRRRGHWAKEFWTCHNIEEIQDQFLTLLKSAAAAQKVVEAQCMFRLQPERRLYRRGRKQYNLNFISTEGERSTSVSSHPFLSAHEGVFVSGLHIKEYLSWFARLEQAHQQSLVTPATTARTQSLRTGRSRRNRDTSNIQLQSSAVTRTTSQAGSSTTSQGDRNNYYPVGAGPYSEESLSAIKTYFSDKIFELGDQIDFFRMLHYVILVVLLNREDPDAQECLVEAYKLMKSTAYQLHLIMQQNHVLQDLVTFFSSCGMGASDIAQTHFLAYRHSLKDFFSNSLREKSRDLLCYGKVLLNMLDAMTVVTPHLEGKTRTGTLPLTTEVNRGLEVINRYCETVFFGLIDDALSCCSFLVKYFPPVKNRNSLTVQQSFKHGAERADIINQGKLVLFVAEQAKTVAAPSAITKETVLLKYLVDSRLDQVFHEFLVDLVTDEEFIPPNPYPRLTSALSVAAMRMELFGEKHAKLLSKLVSGSVQLIDAENFVCHVPGIEAYGLVSAVAALDGKQYNYLRGRLHSLANKVNTRMTVAGFSTTVDMALGGFGPIYGHMTPYLHEIDLEEHYFVQGPSHSRRDAIMHFAKLVYEHLVDFSEKEDGLFLGFFLGGESLRRSLRDIIPPQRKKAFMSQLVSTVMSKQPLYLRVYVKLDWRLVMVKKSFCLHFLHAQENGYERFYASSDPVAFYQIVFSKQDAASLYTRCCGPQHHTDPCKGENLVLSLVHMDHYIERAKEEEDLLSVYRLLMVKSLMSQHKSYLVEAWRMLHSVASQLEYLCTLNKTLQSLVNEELSRAFRPVLDGDERTSLLDASALSTMVTAYSDKLERVLSCGTAMTPSGLLPRLRDKVRQVTSTDPVSRSLSLLISSKTPIILQEINEMLQPLMDAAAHNVHLACPEIHRALKSVEVDVSGRKSSMLSK</sequence>
<protein>
    <submittedName>
        <fullName evidence="2">Uncharacterized protein</fullName>
    </submittedName>
</protein>
<feature type="compositionally biased region" description="Basic and acidic residues" evidence="1">
    <location>
        <begin position="1"/>
        <end position="24"/>
    </location>
</feature>
<dbReference type="EMBL" id="MU825874">
    <property type="protein sequence ID" value="KAJ7387208.1"/>
    <property type="molecule type" value="Genomic_DNA"/>
</dbReference>
<reference evidence="2" key="1">
    <citation type="submission" date="2023-01" db="EMBL/GenBank/DDBJ databases">
        <title>Genome assembly of the deep-sea coral Lophelia pertusa.</title>
        <authorList>
            <person name="Herrera S."/>
            <person name="Cordes E."/>
        </authorList>
    </citation>
    <scope>NUCLEOTIDE SEQUENCE</scope>
    <source>
        <strain evidence="2">USNM1676648</strain>
        <tissue evidence="2">Polyp</tissue>
    </source>
</reference>
<evidence type="ECO:0000313" key="3">
    <source>
        <dbReference type="Proteomes" id="UP001163046"/>
    </source>
</evidence>
<feature type="compositionally biased region" description="Polar residues" evidence="1">
    <location>
        <begin position="409"/>
        <end position="423"/>
    </location>
</feature>
<feature type="compositionally biased region" description="Low complexity" evidence="1">
    <location>
        <begin position="445"/>
        <end position="457"/>
    </location>
</feature>
<feature type="compositionally biased region" description="Low complexity" evidence="1">
    <location>
        <begin position="60"/>
        <end position="75"/>
    </location>
</feature>
<feature type="region of interest" description="Disordered" evidence="1">
    <location>
        <begin position="1"/>
        <end position="81"/>
    </location>
</feature>